<dbReference type="Pfam" id="PF00657">
    <property type="entry name" value="Lipase_GDSL"/>
    <property type="match status" value="1"/>
</dbReference>
<dbReference type="InterPro" id="IPR001087">
    <property type="entry name" value="GDSL"/>
</dbReference>
<dbReference type="Proteomes" id="UP001085076">
    <property type="component" value="Miscellaneous, Linkage group lg08"/>
</dbReference>
<comment type="similarity">
    <text evidence="1">Belongs to the 'GDSL' lipolytic enzyme family.</text>
</comment>
<keyword evidence="3" id="KW-0442">Lipid degradation</keyword>
<keyword evidence="3" id="KW-0443">Lipid metabolism</keyword>
<dbReference type="OrthoDB" id="1600564at2759"/>
<evidence type="ECO:0000256" key="3">
    <source>
        <dbReference type="ARBA" id="ARBA00022963"/>
    </source>
</evidence>
<dbReference type="EMBL" id="JAGGNH010000008">
    <property type="protein sequence ID" value="KAJ0966180.1"/>
    <property type="molecule type" value="Genomic_DNA"/>
</dbReference>
<dbReference type="AlphaFoldDB" id="A0A9D5H7K7"/>
<name>A0A9D5H7K7_9LILI</name>
<evidence type="ECO:0000256" key="1">
    <source>
        <dbReference type="ARBA" id="ARBA00008668"/>
    </source>
</evidence>
<evidence type="ECO:0000256" key="2">
    <source>
        <dbReference type="ARBA" id="ARBA00022801"/>
    </source>
</evidence>
<gene>
    <name evidence="4" type="ORF">J5N97_027318</name>
</gene>
<dbReference type="CDD" id="cd01837">
    <property type="entry name" value="SGNH_plant_lipase_like"/>
    <property type="match status" value="1"/>
</dbReference>
<dbReference type="InterPro" id="IPR035669">
    <property type="entry name" value="SGNH_plant_lipase-like"/>
</dbReference>
<evidence type="ECO:0008006" key="6">
    <source>
        <dbReference type="Google" id="ProtNLM"/>
    </source>
</evidence>
<keyword evidence="5" id="KW-1185">Reference proteome</keyword>
<comment type="caution">
    <text evidence="4">The sequence shown here is derived from an EMBL/GenBank/DDBJ whole genome shotgun (WGS) entry which is preliminary data.</text>
</comment>
<protein>
    <recommendedName>
        <fullName evidence="6">GDSL esterase/lipase</fullName>
    </recommendedName>
</protein>
<proteinExistence type="inferred from homology"/>
<dbReference type="GO" id="GO:0016788">
    <property type="term" value="F:hydrolase activity, acting on ester bonds"/>
    <property type="evidence" value="ECO:0007669"/>
    <property type="project" value="InterPro"/>
</dbReference>
<dbReference type="PANTHER" id="PTHR45648">
    <property type="entry name" value="GDSL LIPASE/ACYLHYDROLASE FAMILY PROTEIN (AFU_ORTHOLOGUE AFUA_4G14700)"/>
    <property type="match status" value="1"/>
</dbReference>
<dbReference type="SUPFAM" id="SSF52266">
    <property type="entry name" value="SGNH hydrolase"/>
    <property type="match status" value="1"/>
</dbReference>
<sequence length="362" mass="39400">MASSWSYDLVFMNVNLALFYSLVLLHGHARASTPAMYVFGDSLADVGNNNHILLTLIKADFPYNGIDYPRHEATGRFSNGKNAVDFLAENLGVASPPPYLDITSETNITQAFINGVNFASAGAGVLDSTNQDQCLSFNVQINDYSSVFTTLSQQLGSTEAEFHLSKSIFTFFIGSNDIFAYDPSDTDLSPQQYVDCLITTLQGQLQTLYNHGARKFLFIGVGPIGCCPSQRALSETNDCNAVTDNLSILYNKGATSLLAEMKSSCSGFSYSFFDTYRGLLQYIQNPASYGFTETKAACCGIGDMNAQLTCIPLSTYCSDRTKFVFWDPYHPTETAAGLLANTAVNGAPPFVFPINARQLSSI</sequence>
<dbReference type="Gene3D" id="3.40.50.1110">
    <property type="entry name" value="SGNH hydrolase"/>
    <property type="match status" value="1"/>
</dbReference>
<evidence type="ECO:0000313" key="4">
    <source>
        <dbReference type="EMBL" id="KAJ0966180.1"/>
    </source>
</evidence>
<evidence type="ECO:0000313" key="5">
    <source>
        <dbReference type="Proteomes" id="UP001085076"/>
    </source>
</evidence>
<organism evidence="4 5">
    <name type="scientific">Dioscorea zingiberensis</name>
    <dbReference type="NCBI Taxonomy" id="325984"/>
    <lineage>
        <taxon>Eukaryota</taxon>
        <taxon>Viridiplantae</taxon>
        <taxon>Streptophyta</taxon>
        <taxon>Embryophyta</taxon>
        <taxon>Tracheophyta</taxon>
        <taxon>Spermatophyta</taxon>
        <taxon>Magnoliopsida</taxon>
        <taxon>Liliopsida</taxon>
        <taxon>Dioscoreales</taxon>
        <taxon>Dioscoreaceae</taxon>
        <taxon>Dioscorea</taxon>
    </lineage>
</organism>
<reference evidence="4" key="2">
    <citation type="journal article" date="2022" name="Hortic Res">
        <title>The genome of Dioscorea zingiberensis sheds light on the biosynthesis, origin and evolution of the medicinally important diosgenin saponins.</title>
        <authorList>
            <person name="Li Y."/>
            <person name="Tan C."/>
            <person name="Li Z."/>
            <person name="Guo J."/>
            <person name="Li S."/>
            <person name="Chen X."/>
            <person name="Wang C."/>
            <person name="Dai X."/>
            <person name="Yang H."/>
            <person name="Song W."/>
            <person name="Hou L."/>
            <person name="Xu J."/>
            <person name="Tong Z."/>
            <person name="Xu A."/>
            <person name="Yuan X."/>
            <person name="Wang W."/>
            <person name="Yang Q."/>
            <person name="Chen L."/>
            <person name="Sun Z."/>
            <person name="Wang K."/>
            <person name="Pan B."/>
            <person name="Chen J."/>
            <person name="Bao Y."/>
            <person name="Liu F."/>
            <person name="Qi X."/>
            <person name="Gang D.R."/>
            <person name="Wen J."/>
            <person name="Li J."/>
        </authorList>
    </citation>
    <scope>NUCLEOTIDE SEQUENCE</scope>
    <source>
        <strain evidence="4">Dzin_1.0</strain>
    </source>
</reference>
<dbReference type="InterPro" id="IPR036514">
    <property type="entry name" value="SGNH_hydro_sf"/>
</dbReference>
<keyword evidence="2" id="KW-0378">Hydrolase</keyword>
<dbReference type="PANTHER" id="PTHR45648:SF106">
    <property type="entry name" value="ANTHER-SPECIFIC PROLINE-RICH PROTEIN APG"/>
    <property type="match status" value="1"/>
</dbReference>
<dbReference type="GO" id="GO:0016042">
    <property type="term" value="P:lipid catabolic process"/>
    <property type="evidence" value="ECO:0007669"/>
    <property type="project" value="UniProtKB-KW"/>
</dbReference>
<dbReference type="InterPro" id="IPR051058">
    <property type="entry name" value="GDSL_Est/Lipase"/>
</dbReference>
<reference evidence="4" key="1">
    <citation type="submission" date="2021-03" db="EMBL/GenBank/DDBJ databases">
        <authorList>
            <person name="Li Z."/>
            <person name="Yang C."/>
        </authorList>
    </citation>
    <scope>NUCLEOTIDE SEQUENCE</scope>
    <source>
        <strain evidence="4">Dzin_1.0</strain>
        <tissue evidence="4">Leaf</tissue>
    </source>
</reference>
<accession>A0A9D5H7K7</accession>